<feature type="region of interest" description="Disordered" evidence="5">
    <location>
        <begin position="170"/>
        <end position="204"/>
    </location>
</feature>
<evidence type="ECO:0000256" key="1">
    <source>
        <dbReference type="ARBA" id="ARBA00022723"/>
    </source>
</evidence>
<reference evidence="7 8" key="1">
    <citation type="submission" date="2019-07" db="EMBL/GenBank/DDBJ databases">
        <title>Annotation for the trematode Paragonimus westermani.</title>
        <authorList>
            <person name="Choi Y.-J."/>
        </authorList>
    </citation>
    <scope>NUCLEOTIDE SEQUENCE [LARGE SCALE GENOMIC DNA]</scope>
    <source>
        <strain evidence="7">180907_Pwestermani</strain>
    </source>
</reference>
<evidence type="ECO:0000313" key="8">
    <source>
        <dbReference type="Proteomes" id="UP000699462"/>
    </source>
</evidence>
<feature type="compositionally biased region" description="Acidic residues" evidence="5">
    <location>
        <begin position="906"/>
        <end position="916"/>
    </location>
</feature>
<keyword evidence="2 4" id="KW-0863">Zinc-finger</keyword>
<evidence type="ECO:0000256" key="4">
    <source>
        <dbReference type="PROSITE-ProRule" id="PRU00452"/>
    </source>
</evidence>
<feature type="compositionally biased region" description="Polar residues" evidence="5">
    <location>
        <begin position="1125"/>
        <end position="1138"/>
    </location>
</feature>
<feature type="region of interest" description="Disordered" evidence="5">
    <location>
        <begin position="1050"/>
        <end position="1089"/>
    </location>
</feature>
<dbReference type="GO" id="GO:0061665">
    <property type="term" value="F:SUMO ligase activity"/>
    <property type="evidence" value="ECO:0007669"/>
    <property type="project" value="TreeGrafter"/>
</dbReference>
<feature type="compositionally biased region" description="Low complexity" evidence="5">
    <location>
        <begin position="1076"/>
        <end position="1087"/>
    </location>
</feature>
<dbReference type="GO" id="GO:0000785">
    <property type="term" value="C:chromatin"/>
    <property type="evidence" value="ECO:0007669"/>
    <property type="project" value="TreeGrafter"/>
</dbReference>
<accession>A0A8T0DD28</accession>
<protein>
    <recommendedName>
        <fullName evidence="6">SP-RING-type domain-containing protein</fullName>
    </recommendedName>
</protein>
<gene>
    <name evidence="7" type="ORF">P879_06225</name>
</gene>
<dbReference type="Gene3D" id="3.30.40.10">
    <property type="entry name" value="Zinc/RING finger domain, C3HC4 (zinc finger)"/>
    <property type="match status" value="1"/>
</dbReference>
<feature type="region of interest" description="Disordered" evidence="5">
    <location>
        <begin position="751"/>
        <end position="773"/>
    </location>
</feature>
<dbReference type="GO" id="GO:0008270">
    <property type="term" value="F:zinc ion binding"/>
    <property type="evidence" value="ECO:0007669"/>
    <property type="project" value="UniProtKB-KW"/>
</dbReference>
<feature type="compositionally biased region" description="Polar residues" evidence="5">
    <location>
        <begin position="178"/>
        <end position="204"/>
    </location>
</feature>
<feature type="domain" description="SP-RING-type" evidence="6">
    <location>
        <begin position="645"/>
        <end position="733"/>
    </location>
</feature>
<dbReference type="Pfam" id="PF02891">
    <property type="entry name" value="zf-MIZ"/>
    <property type="match status" value="1"/>
</dbReference>
<feature type="compositionally biased region" description="Low complexity" evidence="5">
    <location>
        <begin position="1170"/>
        <end position="1185"/>
    </location>
</feature>
<feature type="region of interest" description="Disordered" evidence="5">
    <location>
        <begin position="1158"/>
        <end position="1306"/>
    </location>
</feature>
<dbReference type="InterPro" id="IPR004181">
    <property type="entry name" value="Znf_MIZ"/>
</dbReference>
<dbReference type="CDD" id="cd16650">
    <property type="entry name" value="SP-RING_PIAS-like"/>
    <property type="match status" value="1"/>
</dbReference>
<dbReference type="GO" id="GO:0016925">
    <property type="term" value="P:protein sumoylation"/>
    <property type="evidence" value="ECO:0007669"/>
    <property type="project" value="TreeGrafter"/>
</dbReference>
<evidence type="ECO:0000313" key="7">
    <source>
        <dbReference type="EMBL" id="KAF8565680.1"/>
    </source>
</evidence>
<dbReference type="PANTHER" id="PTHR10782:SF4">
    <property type="entry name" value="TONALLI, ISOFORM E"/>
    <property type="match status" value="1"/>
</dbReference>
<feature type="region of interest" description="Disordered" evidence="5">
    <location>
        <begin position="870"/>
        <end position="939"/>
    </location>
</feature>
<evidence type="ECO:0000259" key="6">
    <source>
        <dbReference type="PROSITE" id="PS51044"/>
    </source>
</evidence>
<dbReference type="OrthoDB" id="6287158at2759"/>
<feature type="compositionally biased region" description="Basic and acidic residues" evidence="5">
    <location>
        <begin position="1254"/>
        <end position="1266"/>
    </location>
</feature>
<feature type="compositionally biased region" description="Basic residues" evidence="5">
    <location>
        <begin position="1296"/>
        <end position="1306"/>
    </location>
</feature>
<evidence type="ECO:0000256" key="3">
    <source>
        <dbReference type="ARBA" id="ARBA00022833"/>
    </source>
</evidence>
<feature type="compositionally biased region" description="Basic residues" evidence="5">
    <location>
        <begin position="1208"/>
        <end position="1225"/>
    </location>
</feature>
<evidence type="ECO:0000256" key="2">
    <source>
        <dbReference type="ARBA" id="ARBA00022771"/>
    </source>
</evidence>
<organism evidence="7 8">
    <name type="scientific">Paragonimus westermani</name>
    <dbReference type="NCBI Taxonomy" id="34504"/>
    <lineage>
        <taxon>Eukaryota</taxon>
        <taxon>Metazoa</taxon>
        <taxon>Spiralia</taxon>
        <taxon>Lophotrochozoa</taxon>
        <taxon>Platyhelminthes</taxon>
        <taxon>Trematoda</taxon>
        <taxon>Digenea</taxon>
        <taxon>Plagiorchiida</taxon>
        <taxon>Troglotremata</taxon>
        <taxon>Troglotrematidae</taxon>
        <taxon>Paragonimus</taxon>
    </lineage>
</organism>
<dbReference type="EMBL" id="JTDF01006316">
    <property type="protein sequence ID" value="KAF8565680.1"/>
    <property type="molecule type" value="Genomic_DNA"/>
</dbReference>
<keyword evidence="1" id="KW-0479">Metal-binding</keyword>
<dbReference type="Proteomes" id="UP000699462">
    <property type="component" value="Unassembled WGS sequence"/>
</dbReference>
<proteinExistence type="predicted"/>
<dbReference type="PANTHER" id="PTHR10782">
    <property type="entry name" value="ZINC FINGER MIZ DOMAIN-CONTAINING PROTEIN"/>
    <property type="match status" value="1"/>
</dbReference>
<evidence type="ECO:0000256" key="5">
    <source>
        <dbReference type="SAM" id="MobiDB-lite"/>
    </source>
</evidence>
<dbReference type="InterPro" id="IPR013083">
    <property type="entry name" value="Znf_RING/FYVE/PHD"/>
</dbReference>
<feature type="compositionally biased region" description="Acidic residues" evidence="5">
    <location>
        <begin position="1267"/>
        <end position="1279"/>
    </location>
</feature>
<feature type="region of interest" description="Disordered" evidence="5">
    <location>
        <begin position="1125"/>
        <end position="1145"/>
    </location>
</feature>
<name>A0A8T0DD28_9TREM</name>
<feature type="compositionally biased region" description="Polar residues" evidence="5">
    <location>
        <begin position="1241"/>
        <end position="1253"/>
    </location>
</feature>
<feature type="compositionally biased region" description="Polar residues" evidence="5">
    <location>
        <begin position="1055"/>
        <end position="1067"/>
    </location>
</feature>
<sequence length="1306" mass="141241">MSGQNIPNGQNGPGFSLNFYLSQLQTSAGSIPVSQTHSHLVAHPRNNFVSCHPNHNADTQTSRTAGGLVDKPVGKCDLFSAEPGTALLQNLIQSIHFLTASSTIPNLTVLSSGGVLPANTVGGFQPHAVLNNLFQSLLRGQVPVSNSTLSMLPVNVSGYVNTVASGGNGGRFVPGSKPSPTLSDTSTAHVPQLVSRRSTPQTTTVLQATNSVSVHSGSSRSKHHQTLPNVNSRLSVHSLSSLEDLFHPNNLSTTQIGSVKLSTEHKIQKLNAMAFLRWASNCTRSFRRDRISPWPHSQADVDALHGMNWVVAPSGLLGIYSESPFLRPVLLLRRVQFATPGSVVANYPDTDNMVRTLRDLADAKVVKNQRFSPCFPRSAATVGLCTDCLSYVFTLDLDRLLVKVLSDQAKAGARYPGPEWRVILRFGWATSDFYVPPSPSDKGPRRYRALVLESLPRCLGIRVAGRPINLPDPIFHGGQAQRLGKRLRLSIDITDKLPVKSNAPIRNRFVDIEVNWLHAPLEDQSAGLLDLVADGQISPLLCHLIGLPLIQVTLDRVYTIADLRTTFRPSDQLSGTPSASVIDGPLVEGPNKNDIFPLMYNTDGTVSDLQNGVYGAYDNCIPPSRRITASCAKSALRFKFEASADDDLCITDGGESGADYIPICLLCPLTRTRIELPVRSVNCEHLQCFDLTSYLTINRRRPRWSCPICGALAPFRDLRLDELFNSILDDPRTVAATFVHVDANGEWRLAPEESTDGHHNTSTQPTVVGSTGLGDNDASANVRPANETVSSHPPLLSGPNVSPGTAPLDKCDTSMKSQSVSTVANAETAGDDKEVDVIILSDDDGEERAETVADPGALHHNSFGAHELISPSKRDFSEPPISQSSVNSNMSHHPTATEPHPVEIDLTNDDSDECVGEDSRTPSVTSTTSQTSGLTTMPGPCYTNALSMYEDERLRNSRPLILISPLPSIVNGTDALETQAVSNGKGTQPSAGSYWMEPPALEAASGKSVTGANVNGTESDSPLYRHLFDTFNPRLDGPNKLSHLARTMTTTTSTKAHQASLITAQPLNSDSRRQSSHSSQRNSSSSREFAVVRPVASFLEHSSNSNDCVPGLDLSDYSDDENDFVATTTPVFPGPSSSVRDRPPLLKMNQSAALARLIQQRSSRHPQRVANSTASSNSAGGNRSTKQPTRAVARRGGGSQLSGGSHSRTSRSTKRPRRTSGRSRRLSPSEEETESSGDDSFMSSEMSCVSASEPSRESSRTPLTRDSEEEEDVSDESNSSDDRWSPSRHTSVQSNRRGKRRLLHRR</sequence>
<keyword evidence="3" id="KW-0862">Zinc</keyword>
<feature type="compositionally biased region" description="Polar residues" evidence="5">
    <location>
        <begin position="760"/>
        <end position="769"/>
    </location>
</feature>
<dbReference type="PROSITE" id="PS51044">
    <property type="entry name" value="ZF_SP_RING"/>
    <property type="match status" value="1"/>
</dbReference>
<feature type="compositionally biased region" description="Low complexity" evidence="5">
    <location>
        <begin position="921"/>
        <end position="936"/>
    </location>
</feature>
<feature type="compositionally biased region" description="Polar residues" evidence="5">
    <location>
        <begin position="880"/>
        <end position="894"/>
    </location>
</feature>
<keyword evidence="8" id="KW-1185">Reference proteome</keyword>
<comment type="caution">
    <text evidence="7">The sequence shown here is derived from an EMBL/GenBank/DDBJ whole genome shotgun (WGS) entry which is preliminary data.</text>
</comment>